<dbReference type="EMBL" id="UZAF01021954">
    <property type="protein sequence ID" value="VDO82134.1"/>
    <property type="molecule type" value="Genomic_DNA"/>
</dbReference>
<proteinExistence type="predicted"/>
<accession>A0A0N4X773</accession>
<evidence type="ECO:0000313" key="1">
    <source>
        <dbReference type="EMBL" id="VDO82134.1"/>
    </source>
</evidence>
<dbReference type="OMA" id="RFPNECI"/>
<evidence type="ECO:0000313" key="2">
    <source>
        <dbReference type="Proteomes" id="UP000268014"/>
    </source>
</evidence>
<keyword evidence="2" id="KW-1185">Reference proteome</keyword>
<protein>
    <submittedName>
        <fullName evidence="1 3">Uncharacterized protein</fullName>
    </submittedName>
</protein>
<sequence length="378" mass="43688">MIWHRPDVFMDEENRQPVVLNAREFINWNELRSRMNSQESIQKVGESSQEQVTEPVILDELPPLPPPEAFDNIDRETFISDTDIDGNRVTSTVEDNDTSGSLRPSLELIPLDKGEIDEPGALRRRIRRSLPLLDTGELTISYESIKRMQSDYSSLVRTEEELRIDLTVGKYPTVHDLLQPYPTSYKGKWFPRECRELFRSRVSDTLTYKQALTENVFEAPDRGPLSKPWRDSSHESSTESFLSASIAFLKETPPRFLNNGDLPRPDEERNDLLTPGKITLRHTPDWYRSGMHDERLSEHSLRINDPMVNEPTQMAGDISVPENARYRESHGSYVENVRRATGGTNEFVFRKQVRKYLAARFAKGEMSQRRISMFVRVS</sequence>
<name>A0A0N4X773_HAEPC</name>
<dbReference type="Proteomes" id="UP000268014">
    <property type="component" value="Unassembled WGS sequence"/>
</dbReference>
<dbReference type="OrthoDB" id="5874740at2759"/>
<gene>
    <name evidence="1" type="ORF">HPLM_LOCUS20207</name>
</gene>
<evidence type="ECO:0000313" key="3">
    <source>
        <dbReference type="WBParaSite" id="HPLM_0002021501-mRNA-1"/>
    </source>
</evidence>
<dbReference type="WBParaSite" id="HPLM_0002021501-mRNA-1">
    <property type="protein sequence ID" value="HPLM_0002021501-mRNA-1"/>
    <property type="gene ID" value="HPLM_0002021501"/>
</dbReference>
<reference evidence="1 2" key="2">
    <citation type="submission" date="2018-11" db="EMBL/GenBank/DDBJ databases">
        <authorList>
            <consortium name="Pathogen Informatics"/>
        </authorList>
    </citation>
    <scope>NUCLEOTIDE SEQUENCE [LARGE SCALE GENOMIC DNA]</scope>
    <source>
        <strain evidence="1 2">MHpl1</strain>
    </source>
</reference>
<reference evidence="3" key="1">
    <citation type="submission" date="2017-02" db="UniProtKB">
        <authorList>
            <consortium name="WormBaseParasite"/>
        </authorList>
    </citation>
    <scope>IDENTIFICATION</scope>
</reference>
<dbReference type="AlphaFoldDB" id="A0A0N4X773"/>
<dbReference type="STRING" id="6290.A0A0N4X773"/>
<organism evidence="3">
    <name type="scientific">Haemonchus placei</name>
    <name type="common">Barber's pole worm</name>
    <dbReference type="NCBI Taxonomy" id="6290"/>
    <lineage>
        <taxon>Eukaryota</taxon>
        <taxon>Metazoa</taxon>
        <taxon>Ecdysozoa</taxon>
        <taxon>Nematoda</taxon>
        <taxon>Chromadorea</taxon>
        <taxon>Rhabditida</taxon>
        <taxon>Rhabditina</taxon>
        <taxon>Rhabditomorpha</taxon>
        <taxon>Strongyloidea</taxon>
        <taxon>Trichostrongylidae</taxon>
        <taxon>Haemonchus</taxon>
    </lineage>
</organism>